<feature type="compositionally biased region" description="Basic and acidic residues" evidence="2">
    <location>
        <begin position="379"/>
        <end position="390"/>
    </location>
</feature>
<proteinExistence type="predicted"/>
<evidence type="ECO:0000313" key="4">
    <source>
        <dbReference type="Proteomes" id="UP000249619"/>
    </source>
</evidence>
<gene>
    <name evidence="3" type="ORF">DDE83_006073</name>
</gene>
<organism evidence="3 4">
    <name type="scientific">Stemphylium lycopersici</name>
    <name type="common">Tomato gray leaf spot disease fungus</name>
    <name type="synonym">Thyrospora lycopersici</name>
    <dbReference type="NCBI Taxonomy" id="183478"/>
    <lineage>
        <taxon>Eukaryota</taxon>
        <taxon>Fungi</taxon>
        <taxon>Dikarya</taxon>
        <taxon>Ascomycota</taxon>
        <taxon>Pezizomycotina</taxon>
        <taxon>Dothideomycetes</taxon>
        <taxon>Pleosporomycetidae</taxon>
        <taxon>Pleosporales</taxon>
        <taxon>Pleosporineae</taxon>
        <taxon>Pleosporaceae</taxon>
        <taxon>Stemphylium</taxon>
    </lineage>
</organism>
<dbReference type="AlphaFoldDB" id="A0A364N046"/>
<feature type="region of interest" description="Disordered" evidence="2">
    <location>
        <begin position="250"/>
        <end position="273"/>
    </location>
</feature>
<feature type="coiled-coil region" evidence="1">
    <location>
        <begin position="40"/>
        <end position="67"/>
    </location>
</feature>
<accession>A0A364N046</accession>
<evidence type="ECO:0000256" key="1">
    <source>
        <dbReference type="SAM" id="Coils"/>
    </source>
</evidence>
<feature type="compositionally biased region" description="Polar residues" evidence="2">
    <location>
        <begin position="394"/>
        <end position="405"/>
    </location>
</feature>
<feature type="region of interest" description="Disordered" evidence="2">
    <location>
        <begin position="1"/>
        <end position="21"/>
    </location>
</feature>
<comment type="caution">
    <text evidence="3">The sequence shown here is derived from an EMBL/GenBank/DDBJ whole genome shotgun (WGS) entry which is preliminary data.</text>
</comment>
<feature type="region of interest" description="Disordered" evidence="2">
    <location>
        <begin position="628"/>
        <end position="653"/>
    </location>
</feature>
<dbReference type="EMBL" id="QGDH01000089">
    <property type="protein sequence ID" value="RAR08232.1"/>
    <property type="molecule type" value="Genomic_DNA"/>
</dbReference>
<protein>
    <submittedName>
        <fullName evidence="3">Uncharacterized protein</fullName>
    </submittedName>
</protein>
<name>A0A364N046_STELY</name>
<reference evidence="4" key="1">
    <citation type="submission" date="2018-05" db="EMBL/GenBank/DDBJ databases">
        <title>Draft genome sequence of Stemphylium lycopersici strain CIDEFI 213.</title>
        <authorList>
            <person name="Medina R."/>
            <person name="Franco M.E.E."/>
            <person name="Lucentini C.G."/>
            <person name="Saparrat M.C.N."/>
            <person name="Balatti P.A."/>
        </authorList>
    </citation>
    <scope>NUCLEOTIDE SEQUENCE [LARGE SCALE GENOMIC DNA]</scope>
    <source>
        <strain evidence="4">CIDEFI 213</strain>
    </source>
</reference>
<evidence type="ECO:0000313" key="3">
    <source>
        <dbReference type="EMBL" id="RAR08232.1"/>
    </source>
</evidence>
<feature type="compositionally biased region" description="Basic and acidic residues" evidence="2">
    <location>
        <begin position="628"/>
        <end position="647"/>
    </location>
</feature>
<keyword evidence="1" id="KW-0175">Coiled coil</keyword>
<evidence type="ECO:0000256" key="2">
    <source>
        <dbReference type="SAM" id="MobiDB-lite"/>
    </source>
</evidence>
<dbReference type="Proteomes" id="UP000249619">
    <property type="component" value="Unassembled WGS sequence"/>
</dbReference>
<sequence>MTNPRSDRSSPPATPPVRTTGLFWPDFQHEGKTEELPNISKAADTSMSSLQQTIARLREERLRFTKRIPADLNNKVCCPRDRGAVLDVYTEAQGKISPQNHEQIYEEANIKIRTILGINKVWPNDPVFTKMFLRPIEPLYAKPRIEFRNDKYGHRAAMRIQEWRKDGWPGRFPENAVKEERDRKGKFQRWYDEDWTDETSEAWLITEGLHYNPPHRLQTSTMTWNTIMSPKKDTEELKLVDNAPVIETEVTNTDNHQITESYSSDPNTPPLIDTKELTEHEGHILQESIDRSGNSVFVRRSGRNVGKKSQGSIQEPENPAESRRYATIDNQLKDGSSDSQQTKDTDSTPSDGSEGSGSDREKLPSGFTNRMLPSHKKLQKDIVPSEHESDGSSEDASGTIKTPESASDDDENAAEIRTNEPVPKRTTVKNVNNREPAKESFIDDEFDSEAAKAAERVRQREFLVDLERERGYVPPEETEQDSALRTSLEKDIYNNEFNNAHILMQLDEDQAPDNPNDVPQLDEDLPSSVSHFTSSDERSEAESLHLDTIGFMPSADNDYQFVDDSPFGGRAEELNDLLKPPSRAKNFPTDLAGQKANLCKTYRFLGSLPKPGHVRDMVARMEQGMKKLQKQVDKDMQEEAQSKEESTRNTMRS</sequence>
<feature type="region of interest" description="Disordered" evidence="2">
    <location>
        <begin position="509"/>
        <end position="539"/>
    </location>
</feature>
<keyword evidence="4" id="KW-1185">Reference proteome</keyword>
<feature type="region of interest" description="Disordered" evidence="2">
    <location>
        <begin position="302"/>
        <end position="447"/>
    </location>
</feature>
<feature type="compositionally biased region" description="Basic and acidic residues" evidence="2">
    <location>
        <begin position="320"/>
        <end position="346"/>
    </location>
</feature>
<feature type="compositionally biased region" description="Polar residues" evidence="2">
    <location>
        <begin position="250"/>
        <end position="266"/>
    </location>
</feature>